<dbReference type="GO" id="GO:0008233">
    <property type="term" value="F:peptidase activity"/>
    <property type="evidence" value="ECO:0007669"/>
    <property type="project" value="UniProtKB-KW"/>
</dbReference>
<name>A0A8J6XSQ1_9BACT</name>
<dbReference type="Pfam" id="PF00004">
    <property type="entry name" value="AAA"/>
    <property type="match status" value="1"/>
</dbReference>
<reference evidence="8 9" key="1">
    <citation type="submission" date="2020-08" db="EMBL/GenBank/DDBJ databases">
        <title>Acidobacteriota in marine sediments use diverse sulfur dissimilation pathways.</title>
        <authorList>
            <person name="Wasmund K."/>
        </authorList>
    </citation>
    <scope>NUCLEOTIDE SEQUENCE [LARGE SCALE GENOMIC DNA]</scope>
    <source>
        <strain evidence="8">MAG AM4</strain>
    </source>
</reference>
<keyword evidence="4 6" id="KW-0143">Chaperone</keyword>
<dbReference type="Pfam" id="PF07724">
    <property type="entry name" value="AAA_2"/>
    <property type="match status" value="1"/>
</dbReference>
<evidence type="ECO:0000256" key="1">
    <source>
        <dbReference type="ARBA" id="ARBA00022737"/>
    </source>
</evidence>
<dbReference type="SMART" id="SM01086">
    <property type="entry name" value="ClpB_D2-small"/>
    <property type="match status" value="1"/>
</dbReference>
<dbReference type="GO" id="GO:0005524">
    <property type="term" value="F:ATP binding"/>
    <property type="evidence" value="ECO:0007669"/>
    <property type="project" value="UniProtKB-KW"/>
</dbReference>
<gene>
    <name evidence="8" type="ORF">IFK94_03150</name>
</gene>
<proteinExistence type="inferred from homology"/>
<keyword evidence="8" id="KW-0645">Protease</keyword>
<dbReference type="Pfam" id="PF10431">
    <property type="entry name" value="ClpB_D2-small"/>
    <property type="match status" value="1"/>
</dbReference>
<dbReference type="AlphaFoldDB" id="A0A8J6XSQ1"/>
<dbReference type="FunFam" id="3.40.50.300:FF:000010">
    <property type="entry name" value="Chaperone clpB 1, putative"/>
    <property type="match status" value="1"/>
</dbReference>
<evidence type="ECO:0000313" key="8">
    <source>
        <dbReference type="EMBL" id="MBD3867098.1"/>
    </source>
</evidence>
<dbReference type="CDD" id="cd00009">
    <property type="entry name" value="AAA"/>
    <property type="match status" value="1"/>
</dbReference>
<protein>
    <submittedName>
        <fullName evidence="8">ATP-dependent Clp protease ATP-binding subunit</fullName>
    </submittedName>
</protein>
<dbReference type="PANTHER" id="PTHR11638">
    <property type="entry name" value="ATP-DEPENDENT CLP PROTEASE"/>
    <property type="match status" value="1"/>
</dbReference>
<dbReference type="Pfam" id="PF02861">
    <property type="entry name" value="Clp_N"/>
    <property type="match status" value="1"/>
</dbReference>
<dbReference type="PANTHER" id="PTHR11638:SF18">
    <property type="entry name" value="HEAT SHOCK PROTEIN 104"/>
    <property type="match status" value="1"/>
</dbReference>
<dbReference type="Gene3D" id="3.40.50.300">
    <property type="entry name" value="P-loop containing nucleotide triphosphate hydrolases"/>
    <property type="match status" value="2"/>
</dbReference>
<accession>A0A8J6XSQ1</accession>
<dbReference type="SMART" id="SM00382">
    <property type="entry name" value="AAA"/>
    <property type="match status" value="2"/>
</dbReference>
<dbReference type="GO" id="GO:0016887">
    <property type="term" value="F:ATP hydrolysis activity"/>
    <property type="evidence" value="ECO:0007669"/>
    <property type="project" value="InterPro"/>
</dbReference>
<dbReference type="PROSITE" id="PS00870">
    <property type="entry name" value="CLPAB_1"/>
    <property type="match status" value="1"/>
</dbReference>
<dbReference type="Gene3D" id="1.10.8.60">
    <property type="match status" value="2"/>
</dbReference>
<evidence type="ECO:0000256" key="5">
    <source>
        <dbReference type="PROSITE-ProRule" id="PRU01251"/>
    </source>
</evidence>
<dbReference type="SUPFAM" id="SSF81923">
    <property type="entry name" value="Double Clp-N motif"/>
    <property type="match status" value="1"/>
</dbReference>
<comment type="similarity">
    <text evidence="6">Belongs to the ClpA/ClpB family.</text>
</comment>
<dbReference type="EMBL" id="JACXWD010000006">
    <property type="protein sequence ID" value="MBD3867098.1"/>
    <property type="molecule type" value="Genomic_DNA"/>
</dbReference>
<evidence type="ECO:0000256" key="4">
    <source>
        <dbReference type="ARBA" id="ARBA00023186"/>
    </source>
</evidence>
<dbReference type="InterPro" id="IPR001270">
    <property type="entry name" value="ClpA/B"/>
</dbReference>
<dbReference type="InterPro" id="IPR041546">
    <property type="entry name" value="ClpA/ClpB_AAA_lid"/>
</dbReference>
<dbReference type="PRINTS" id="PR00300">
    <property type="entry name" value="CLPPROTEASEA"/>
</dbReference>
<dbReference type="InterPro" id="IPR019489">
    <property type="entry name" value="Clp_ATPase_C"/>
</dbReference>
<dbReference type="InterPro" id="IPR003593">
    <property type="entry name" value="AAA+_ATPase"/>
</dbReference>
<dbReference type="GO" id="GO:0006508">
    <property type="term" value="P:proteolysis"/>
    <property type="evidence" value="ECO:0007669"/>
    <property type="project" value="UniProtKB-KW"/>
</dbReference>
<organism evidence="8 9">
    <name type="scientific">Candidatus Polarisedimenticola svalbardensis</name>
    <dbReference type="NCBI Taxonomy" id="2886004"/>
    <lineage>
        <taxon>Bacteria</taxon>
        <taxon>Pseudomonadati</taxon>
        <taxon>Acidobacteriota</taxon>
        <taxon>Candidatus Polarisedimenticolia</taxon>
        <taxon>Candidatus Polarisedimenticolales</taxon>
        <taxon>Candidatus Polarisedimenticolaceae</taxon>
        <taxon>Candidatus Polarisedimenticola</taxon>
    </lineage>
</organism>
<comment type="caution">
    <text evidence="8">The sequence shown here is derived from an EMBL/GenBank/DDBJ whole genome shotgun (WGS) entry which is preliminary data.</text>
</comment>
<dbReference type="GO" id="GO:0005737">
    <property type="term" value="C:cytoplasm"/>
    <property type="evidence" value="ECO:0007669"/>
    <property type="project" value="TreeGrafter"/>
</dbReference>
<dbReference type="GO" id="GO:0034605">
    <property type="term" value="P:cellular response to heat"/>
    <property type="evidence" value="ECO:0007669"/>
    <property type="project" value="TreeGrafter"/>
</dbReference>
<dbReference type="Gene3D" id="4.10.860.10">
    <property type="entry name" value="UVR domain"/>
    <property type="match status" value="1"/>
</dbReference>
<dbReference type="InterPro" id="IPR004176">
    <property type="entry name" value="Clp_R_N"/>
</dbReference>
<evidence type="ECO:0000256" key="6">
    <source>
        <dbReference type="RuleBase" id="RU004432"/>
    </source>
</evidence>
<evidence type="ECO:0000259" key="7">
    <source>
        <dbReference type="PROSITE" id="PS51903"/>
    </source>
</evidence>
<evidence type="ECO:0000313" key="9">
    <source>
        <dbReference type="Proteomes" id="UP000648239"/>
    </source>
</evidence>
<dbReference type="Gene3D" id="1.10.1780.10">
    <property type="entry name" value="Clp, N-terminal domain"/>
    <property type="match status" value="1"/>
</dbReference>
<dbReference type="InterPro" id="IPR050130">
    <property type="entry name" value="ClpA_ClpB"/>
</dbReference>
<dbReference type="Proteomes" id="UP000648239">
    <property type="component" value="Unassembled WGS sequence"/>
</dbReference>
<dbReference type="PROSITE" id="PS00871">
    <property type="entry name" value="CLPAB_2"/>
    <property type="match status" value="1"/>
</dbReference>
<keyword evidence="2 6" id="KW-0547">Nucleotide-binding</keyword>
<feature type="domain" description="Clp R" evidence="7">
    <location>
        <begin position="2"/>
        <end position="145"/>
    </location>
</feature>
<dbReference type="InterPro" id="IPR036628">
    <property type="entry name" value="Clp_N_dom_sf"/>
</dbReference>
<dbReference type="FunFam" id="3.40.50.300:FF:000025">
    <property type="entry name" value="ATP-dependent Clp protease subunit"/>
    <property type="match status" value="1"/>
</dbReference>
<dbReference type="Pfam" id="PF17871">
    <property type="entry name" value="AAA_lid_9"/>
    <property type="match status" value="1"/>
</dbReference>
<keyword evidence="1 5" id="KW-0677">Repeat</keyword>
<dbReference type="InterPro" id="IPR028299">
    <property type="entry name" value="ClpA/B_CS2"/>
</dbReference>
<dbReference type="InterPro" id="IPR027417">
    <property type="entry name" value="P-loop_NTPase"/>
</dbReference>
<keyword evidence="3 6" id="KW-0067">ATP-binding</keyword>
<evidence type="ECO:0000256" key="3">
    <source>
        <dbReference type="ARBA" id="ARBA00022840"/>
    </source>
</evidence>
<evidence type="ECO:0000256" key="2">
    <source>
        <dbReference type="ARBA" id="ARBA00022741"/>
    </source>
</evidence>
<dbReference type="SUPFAM" id="SSF52540">
    <property type="entry name" value="P-loop containing nucleoside triphosphate hydrolases"/>
    <property type="match status" value="2"/>
</dbReference>
<dbReference type="CDD" id="cd19499">
    <property type="entry name" value="RecA-like_ClpB_Hsp104-like"/>
    <property type="match status" value="1"/>
</dbReference>
<sequence>MFEKFTEKAKRILFLARYEASQQGSKVIATEHLLSGLLKEGEETIRELFARANVSMEMLQAELGQDDPVQEKLSTSVEIPFSDETKIVLRNAESEAERLMHPYIGTEHILLGLLRLEDSTAGRMLIERGMHIEAVREDAVKIYKRRALPKKKKETPFLNEFSRDLSELAERRVFDPLIGRESELERVVQVLSRRRKNNPVLLGEPGVGKTAIVEGLATRIIDGEVPPSLLSKRILALDLSLVVAGTKYRGQFEERLKGIISELTNSDDVMVFIDEIHSLIGAGSAEGSLDAANILKPTLSRGEVQCIGATTPRDYHKHIEKDRALVRRFQPITIKPPSEAETIAILEGVKERYERFHGVSYTDEALRAAVYQANRYITDRFLPDKAIDVLDEAGARVKLGKSSSYAEIKRVERELRKAVDGMKSALARKDFDEAVAYHDEEVTLRRRHEELKDLYESECNKILDVDRADVEEVIARWTGIPIQAVAEEEAEKLMNIEAFLHRRIVGQDAAISALARAIRRSRAGLSSPDRPIGSFVFLGPTGVGKTEVARTLAEFLFSSERSLVRFDMSEYMEKHAIAKMIGSPPGYIGHEEGGQLTERIKRKPYSVILLDEIEKAHPDVLNILLQVLEDGTITDAYGQAVDFKNTIVIMTSNIGSGHVDQTISKVGFKSDDRVQEFKERRDMVLAEVKRTLSPEFINRIDEVIVFDSLTEEQLGEIARIMIRRLNASLSDRNTEIVATDEACRWLVQATCKDRAYGARPLRRAIQKHIEDALSDAIITGRFQGQGVIEVYLDGEKLNFRDPVEVPSL</sequence>
<dbReference type="PROSITE" id="PS51903">
    <property type="entry name" value="CLP_R"/>
    <property type="match status" value="1"/>
</dbReference>
<dbReference type="InterPro" id="IPR018368">
    <property type="entry name" value="ClpA/B_CS1"/>
</dbReference>
<keyword evidence="8" id="KW-0378">Hydrolase</keyword>
<dbReference type="InterPro" id="IPR003959">
    <property type="entry name" value="ATPase_AAA_core"/>
</dbReference>